<dbReference type="SUPFAM" id="SSF48452">
    <property type="entry name" value="TPR-like"/>
    <property type="match status" value="1"/>
</dbReference>
<keyword evidence="2" id="KW-1185">Reference proteome</keyword>
<proteinExistence type="predicted"/>
<evidence type="ECO:0000313" key="1">
    <source>
        <dbReference type="EMBL" id="CAK9085780.1"/>
    </source>
</evidence>
<name>A0ABP0QE91_9DINO</name>
<gene>
    <name evidence="1" type="ORF">CCMP2556_LOCUS41618</name>
</gene>
<organism evidence="1 2">
    <name type="scientific">Durusdinium trenchii</name>
    <dbReference type="NCBI Taxonomy" id="1381693"/>
    <lineage>
        <taxon>Eukaryota</taxon>
        <taxon>Sar</taxon>
        <taxon>Alveolata</taxon>
        <taxon>Dinophyceae</taxon>
        <taxon>Suessiales</taxon>
        <taxon>Symbiodiniaceae</taxon>
        <taxon>Durusdinium</taxon>
    </lineage>
</organism>
<evidence type="ECO:0000313" key="2">
    <source>
        <dbReference type="Proteomes" id="UP001642484"/>
    </source>
</evidence>
<dbReference type="InterPro" id="IPR011990">
    <property type="entry name" value="TPR-like_helical_dom_sf"/>
</dbReference>
<sequence length="385" mass="43794">MAYMKKEDYQAADRCVDKALARREALPPHLITKALYRKASAQRCMKRLDACLETLKGLLEVESNHAAAKQMQQEVERDWNKQCRDQKKNFRKLFDKLSGEDKQAEEQERHARQALRERCAVRWLQGDVDSETFALGSSPACVEKDWGLALSRTVLWALEQFAVEGHVCVSTEESRAAFCFVGVSSTCELRWLRPAELLKRLPTVQCLELELVGFLGEIDPDNSRVPDPVKELPEGVIETQLEDRQARLRATKGSLEDAVKQEMFCDSEGKEVLPQMCFIAHPQLHRYYTEFHPAINWLIKKCIPTVVIGASHPDPSWKQDEHLLQKLGATIVVSKRENPYPMCLPGDSTVKKCSHIIGFCGGKAIERDKLMSAKIELLSQDYVVR</sequence>
<protein>
    <submittedName>
        <fullName evidence="1">Uncharacterized protein</fullName>
    </submittedName>
</protein>
<dbReference type="Gene3D" id="1.25.40.10">
    <property type="entry name" value="Tetratricopeptide repeat domain"/>
    <property type="match status" value="1"/>
</dbReference>
<dbReference type="EMBL" id="CAXAMN010024350">
    <property type="protein sequence ID" value="CAK9085780.1"/>
    <property type="molecule type" value="Genomic_DNA"/>
</dbReference>
<comment type="caution">
    <text evidence="1">The sequence shown here is derived from an EMBL/GenBank/DDBJ whole genome shotgun (WGS) entry which is preliminary data.</text>
</comment>
<reference evidence="1 2" key="1">
    <citation type="submission" date="2024-02" db="EMBL/GenBank/DDBJ databases">
        <authorList>
            <person name="Chen Y."/>
            <person name="Shah S."/>
            <person name="Dougan E. K."/>
            <person name="Thang M."/>
            <person name="Chan C."/>
        </authorList>
    </citation>
    <scope>NUCLEOTIDE SEQUENCE [LARGE SCALE GENOMIC DNA]</scope>
</reference>
<dbReference type="Proteomes" id="UP001642484">
    <property type="component" value="Unassembled WGS sequence"/>
</dbReference>
<accession>A0ABP0QE91</accession>